<keyword evidence="3" id="KW-1185">Reference proteome</keyword>
<dbReference type="Proteomes" id="UP001472866">
    <property type="component" value="Chromosome 05"/>
</dbReference>
<protein>
    <submittedName>
        <fullName evidence="2">Uncharacterized protein</fullName>
    </submittedName>
</protein>
<feature type="region of interest" description="Disordered" evidence="1">
    <location>
        <begin position="93"/>
        <end position="140"/>
    </location>
</feature>
<accession>A0AAX4P7K4</accession>
<evidence type="ECO:0000313" key="3">
    <source>
        <dbReference type="Proteomes" id="UP001472866"/>
    </source>
</evidence>
<name>A0AAX4P7K4_9CHLO</name>
<sequence length="157" mass="17891">MTKTTYAGRPSRCLHSTRPAFAAMGSRGQNSHMWWMTAQQASVRWRERVPLRAKWASDLRSLELRCAAKGRAYLAPLFYRKLRGELPPHRSRGLFVRRASPADEQAWTQKEARRDHRSGERYGQREHSGGVRGLEKDDLATGSGSLELQCARVANKK</sequence>
<proteinExistence type="predicted"/>
<dbReference type="AlphaFoldDB" id="A0AAX4P7K4"/>
<organism evidence="2 3">
    <name type="scientific">Chloropicon roscoffensis</name>
    <dbReference type="NCBI Taxonomy" id="1461544"/>
    <lineage>
        <taxon>Eukaryota</taxon>
        <taxon>Viridiplantae</taxon>
        <taxon>Chlorophyta</taxon>
        <taxon>Chloropicophyceae</taxon>
        <taxon>Chloropicales</taxon>
        <taxon>Chloropicaceae</taxon>
        <taxon>Chloropicon</taxon>
    </lineage>
</organism>
<reference evidence="2 3" key="1">
    <citation type="submission" date="2024-03" db="EMBL/GenBank/DDBJ databases">
        <title>Complete genome sequence of the green alga Chloropicon roscoffensis RCC1871.</title>
        <authorList>
            <person name="Lemieux C."/>
            <person name="Pombert J.-F."/>
            <person name="Otis C."/>
            <person name="Turmel M."/>
        </authorList>
    </citation>
    <scope>NUCLEOTIDE SEQUENCE [LARGE SCALE GENOMIC DNA]</scope>
    <source>
        <strain evidence="2 3">RCC1871</strain>
    </source>
</reference>
<gene>
    <name evidence="2" type="ORF">HKI87_05g35990</name>
</gene>
<evidence type="ECO:0000256" key="1">
    <source>
        <dbReference type="SAM" id="MobiDB-lite"/>
    </source>
</evidence>
<dbReference type="EMBL" id="CP151505">
    <property type="protein sequence ID" value="WZN62063.1"/>
    <property type="molecule type" value="Genomic_DNA"/>
</dbReference>
<evidence type="ECO:0000313" key="2">
    <source>
        <dbReference type="EMBL" id="WZN62063.1"/>
    </source>
</evidence>
<feature type="compositionally biased region" description="Basic and acidic residues" evidence="1">
    <location>
        <begin position="110"/>
        <end position="139"/>
    </location>
</feature>